<dbReference type="Pfam" id="PF06985">
    <property type="entry name" value="HET"/>
    <property type="match status" value="1"/>
</dbReference>
<evidence type="ECO:0000313" key="2">
    <source>
        <dbReference type="EMBL" id="WPB07687.1"/>
    </source>
</evidence>
<evidence type="ECO:0000259" key="1">
    <source>
        <dbReference type="Pfam" id="PF06985"/>
    </source>
</evidence>
<organism evidence="2 3">
    <name type="scientific">Cercospora beticola</name>
    <name type="common">Sugarbeet leaf spot fungus</name>
    <dbReference type="NCBI Taxonomy" id="122368"/>
    <lineage>
        <taxon>Eukaryota</taxon>
        <taxon>Fungi</taxon>
        <taxon>Dikarya</taxon>
        <taxon>Ascomycota</taxon>
        <taxon>Pezizomycotina</taxon>
        <taxon>Dothideomycetes</taxon>
        <taxon>Dothideomycetidae</taxon>
        <taxon>Mycosphaerellales</taxon>
        <taxon>Mycosphaerellaceae</taxon>
        <taxon>Cercospora</taxon>
    </lineage>
</organism>
<gene>
    <name evidence="2" type="ORF">RHO25_012348</name>
</gene>
<dbReference type="EMBL" id="CP134192">
    <property type="protein sequence ID" value="WPB07687.1"/>
    <property type="molecule type" value="Genomic_DNA"/>
</dbReference>
<dbReference type="RefSeq" id="XP_065459601.1">
    <property type="nucleotide sequence ID" value="XM_065603529.1"/>
</dbReference>
<accession>A0ABZ0P715</accession>
<keyword evidence="3" id="KW-1185">Reference proteome</keyword>
<proteinExistence type="predicted"/>
<feature type="domain" description="Heterokaryon incompatibility" evidence="1">
    <location>
        <begin position="22"/>
        <end position="187"/>
    </location>
</feature>
<dbReference type="PANTHER" id="PTHR10622">
    <property type="entry name" value="HET DOMAIN-CONTAINING PROTEIN"/>
    <property type="match status" value="1"/>
</dbReference>
<dbReference type="PANTHER" id="PTHR10622:SF12">
    <property type="entry name" value="HET DOMAIN-CONTAINING PROTEIN"/>
    <property type="match status" value="1"/>
</dbReference>
<dbReference type="GeneID" id="35434765"/>
<name>A0ABZ0P715_CERBT</name>
<protein>
    <recommendedName>
        <fullName evidence="1">Heterokaryon incompatibility domain-containing protein</fullName>
    </recommendedName>
</protein>
<reference evidence="2 3" key="1">
    <citation type="submission" date="2023-09" db="EMBL/GenBank/DDBJ databases">
        <title>Complete-Gapless Cercospora beticola genome.</title>
        <authorList>
            <person name="Wyatt N.A."/>
            <person name="Spanner R.E."/>
            <person name="Bolton M.D."/>
        </authorList>
    </citation>
    <scope>NUCLEOTIDE SEQUENCE [LARGE SCALE GENOMIC DNA]</scope>
    <source>
        <strain evidence="2">Cb09-40</strain>
    </source>
</reference>
<evidence type="ECO:0000313" key="3">
    <source>
        <dbReference type="Proteomes" id="UP001302367"/>
    </source>
</evidence>
<dbReference type="Proteomes" id="UP001302367">
    <property type="component" value="Chromosome 9"/>
</dbReference>
<dbReference type="InterPro" id="IPR010730">
    <property type="entry name" value="HET"/>
</dbReference>
<sequence>MWFIDVETRKLKFFMSGNWISYAILSHTWNDEEVTHQEFRAGTAKGKKGYAKIMQTCDQAQKDGLKYAWVDTCCINKESSAELSEAINSMWRYYENADVCYAFLSDVGSYSPELTEAIDRWWTSASESAYHKYIFGSPHRSEGLLMVDEMLIHDPREPQWLCLAAQEFWHEKVAKSRWSVRGWTLQELIAPEHVVFFDSAWSILGVKRCLSNSLRSITGIDRRVIVNPAWLSDPAHTIAKKMSWAAGRKTSYKEDRAYSLLGLFDIRMPLLYGEGEKAFIRLQEEIIKNSTDLSFLVHQPKTSKNGTELILAESPDQFHVGAKVVPWHAKTVDTDFRLTNRGLEFRRLSTITLMDTTFALLNCRLEDDMRGPLALRLCRADSPTTVQDRWSFLELPSPNAANDYWIANGKMNPFQAQHSIMHTEVIVFPMTKDAERDDRPATILTKHPSTFVPPLLCHSQSFNTFSKLWLRVEEESTQKIRILDAVPPEAWNSRTDVLLAQNLPFIESGTCCAGVRVEMLGLDRHVVDIGFRYNHPQDIVDFSAFSSIRRDVDRPRVLAAETSVAPIDFTLSCHADDRDLFAWTITTSKRATGPRFQRTWKGSGLSIESKEEVVLEEKINVITIKGSIISEEDSKWRFFES</sequence>